<feature type="region of interest" description="Disordered" evidence="9">
    <location>
        <begin position="1"/>
        <end position="23"/>
    </location>
</feature>
<dbReference type="PROSITE" id="PS50192">
    <property type="entry name" value="T_SNARE"/>
    <property type="match status" value="1"/>
</dbReference>
<protein>
    <submittedName>
        <fullName evidence="11">Snare protein</fullName>
    </submittedName>
</protein>
<dbReference type="RefSeq" id="XP_025433614.1">
    <property type="nucleotide sequence ID" value="XM_025571670.1"/>
</dbReference>
<keyword evidence="6" id="KW-1133">Transmembrane helix</keyword>
<dbReference type="GO" id="GO:0006890">
    <property type="term" value="P:retrograde vesicle-mediated transport, Golgi to endoplasmic reticulum"/>
    <property type="evidence" value="ECO:0007669"/>
    <property type="project" value="TreeGrafter"/>
</dbReference>
<evidence type="ECO:0000256" key="2">
    <source>
        <dbReference type="ARBA" id="ARBA00009063"/>
    </source>
</evidence>
<feature type="region of interest" description="Disordered" evidence="9">
    <location>
        <begin position="64"/>
        <end position="99"/>
    </location>
</feature>
<dbReference type="GO" id="GO:0005783">
    <property type="term" value="C:endoplasmic reticulum"/>
    <property type="evidence" value="ECO:0007669"/>
    <property type="project" value="TreeGrafter"/>
</dbReference>
<dbReference type="EMBL" id="KZ821224">
    <property type="protein sequence ID" value="PYH47632.1"/>
    <property type="molecule type" value="Genomic_DNA"/>
</dbReference>
<evidence type="ECO:0000256" key="9">
    <source>
        <dbReference type="SAM" id="MobiDB-lite"/>
    </source>
</evidence>
<dbReference type="PANTHER" id="PTHR15959">
    <property type="entry name" value="SYNTAXIN-18"/>
    <property type="match status" value="1"/>
</dbReference>
<dbReference type="PANTHER" id="PTHR15959:SF0">
    <property type="entry name" value="SYNTAXIN-18"/>
    <property type="match status" value="1"/>
</dbReference>
<gene>
    <name evidence="11" type="ORF">BP01DRAFT_291830</name>
</gene>
<dbReference type="InterPro" id="IPR000727">
    <property type="entry name" value="T_SNARE_dom"/>
</dbReference>
<dbReference type="GO" id="GO:0031201">
    <property type="term" value="C:SNARE complex"/>
    <property type="evidence" value="ECO:0007669"/>
    <property type="project" value="TreeGrafter"/>
</dbReference>
<accession>A0A319AM29</accession>
<keyword evidence="4" id="KW-0812">Transmembrane</keyword>
<dbReference type="InterPro" id="IPR019529">
    <property type="entry name" value="Syntaxin-18_N"/>
</dbReference>
<evidence type="ECO:0000256" key="1">
    <source>
        <dbReference type="ARBA" id="ARBA00004211"/>
    </source>
</evidence>
<sequence length="372" mass="41976">MADLTPTLRNLLQSKPNAPRLSKGYFSTETADEFLKEAYRINTHITTLLAYLHRIRPAYLSINNHHQTHNKPPSPSPLPHPQPPNISSPSIPSPKELKETDQTAIDTSTSALLHQLSTAISTLSSAETLRQDTQAQLLHKKYHRGGYWTRWAAGDDPTENNAGKSDEQRAQEAAEENTKQVRGAVIWFLREHLQTAVAVQRGMVEKRVERVRERERSVLYLSQQAGARAEGKRSWDSTGTGMMLAPRETQGQKLQQTELDAIEAELTPEQLQLFAEENDHMVKYYEDTLSKVRNAEKSLLEISSLQQTLVAHLSTQEEYINQLVTDASNTQTNIGQGNKELKRASERRSTAQAVFWGTVGLCTWLVVWDLVF</sequence>
<evidence type="ECO:0000256" key="8">
    <source>
        <dbReference type="ARBA" id="ARBA00023136"/>
    </source>
</evidence>
<keyword evidence="12" id="KW-1185">Reference proteome</keyword>
<feature type="compositionally biased region" description="Polar residues" evidence="9">
    <location>
        <begin position="7"/>
        <end position="16"/>
    </location>
</feature>
<evidence type="ECO:0000256" key="5">
    <source>
        <dbReference type="ARBA" id="ARBA00022927"/>
    </source>
</evidence>
<evidence type="ECO:0000313" key="11">
    <source>
        <dbReference type="EMBL" id="PYH47632.1"/>
    </source>
</evidence>
<keyword evidence="8" id="KW-0472">Membrane</keyword>
<name>A0A319AM29_9EURO</name>
<dbReference type="SUPFAM" id="SSF58038">
    <property type="entry name" value="SNARE fusion complex"/>
    <property type="match status" value="1"/>
</dbReference>
<evidence type="ECO:0000256" key="3">
    <source>
        <dbReference type="ARBA" id="ARBA00022448"/>
    </source>
</evidence>
<feature type="region of interest" description="Disordered" evidence="9">
    <location>
        <begin position="152"/>
        <end position="177"/>
    </location>
</feature>
<comment type="similarity">
    <text evidence="2">Belongs to the syntaxin family.</text>
</comment>
<dbReference type="Pfam" id="PF10496">
    <property type="entry name" value="Syntaxin-18_N"/>
    <property type="match status" value="1"/>
</dbReference>
<evidence type="ECO:0000313" key="12">
    <source>
        <dbReference type="Proteomes" id="UP000248349"/>
    </source>
</evidence>
<dbReference type="Proteomes" id="UP000248349">
    <property type="component" value="Unassembled WGS sequence"/>
</dbReference>
<feature type="compositionally biased region" description="Basic and acidic residues" evidence="9">
    <location>
        <begin position="164"/>
        <end position="177"/>
    </location>
</feature>
<keyword evidence="7" id="KW-0175">Coiled coil</keyword>
<feature type="domain" description="T-SNARE coiled-coil homology" evidence="10">
    <location>
        <begin position="282"/>
        <end position="344"/>
    </location>
</feature>
<dbReference type="GO" id="GO:0015031">
    <property type="term" value="P:protein transport"/>
    <property type="evidence" value="ECO:0007669"/>
    <property type="project" value="UniProtKB-KW"/>
</dbReference>
<dbReference type="AlphaFoldDB" id="A0A319AM29"/>
<dbReference type="GeneID" id="37072898"/>
<dbReference type="Gene3D" id="1.20.5.110">
    <property type="match status" value="1"/>
</dbReference>
<evidence type="ECO:0000256" key="7">
    <source>
        <dbReference type="ARBA" id="ARBA00023054"/>
    </source>
</evidence>
<dbReference type="OrthoDB" id="342981at2759"/>
<reference evidence="11 12" key="1">
    <citation type="submission" date="2016-12" db="EMBL/GenBank/DDBJ databases">
        <title>The genomes of Aspergillus section Nigri reveals drivers in fungal speciation.</title>
        <authorList>
            <consortium name="DOE Joint Genome Institute"/>
            <person name="Vesth T.C."/>
            <person name="Nybo J."/>
            <person name="Theobald S."/>
            <person name="Brandl J."/>
            <person name="Frisvad J.C."/>
            <person name="Nielsen K.F."/>
            <person name="Lyhne E.K."/>
            <person name="Kogle M.E."/>
            <person name="Kuo A."/>
            <person name="Riley R."/>
            <person name="Clum A."/>
            <person name="Nolan M."/>
            <person name="Lipzen A."/>
            <person name="Salamov A."/>
            <person name="Henrissat B."/>
            <person name="Wiebenga A."/>
            <person name="De Vries R.P."/>
            <person name="Grigoriev I.V."/>
            <person name="Mortensen U.H."/>
            <person name="Andersen M.R."/>
            <person name="Baker S.E."/>
        </authorList>
    </citation>
    <scope>NUCLEOTIDE SEQUENCE [LARGE SCALE GENOMIC DNA]</scope>
    <source>
        <strain evidence="11 12">JOP 1030-1</strain>
    </source>
</reference>
<proteinExistence type="inferred from homology"/>
<comment type="subcellular location">
    <subcellularLocation>
        <location evidence="1">Membrane</location>
        <topology evidence="1">Single-pass type IV membrane protein</topology>
    </subcellularLocation>
</comment>
<evidence type="ECO:0000256" key="4">
    <source>
        <dbReference type="ARBA" id="ARBA00022692"/>
    </source>
</evidence>
<evidence type="ECO:0000259" key="10">
    <source>
        <dbReference type="PROSITE" id="PS50192"/>
    </source>
</evidence>
<feature type="compositionally biased region" description="Pro residues" evidence="9">
    <location>
        <begin position="72"/>
        <end position="86"/>
    </location>
</feature>
<evidence type="ECO:0000256" key="6">
    <source>
        <dbReference type="ARBA" id="ARBA00022989"/>
    </source>
</evidence>
<keyword evidence="3" id="KW-0813">Transport</keyword>
<dbReference type="STRING" id="1450539.A0A319AM29"/>
<keyword evidence="5" id="KW-0653">Protein transport</keyword>
<organism evidence="11 12">
    <name type="scientific">Aspergillus saccharolyticus JOP 1030-1</name>
    <dbReference type="NCBI Taxonomy" id="1450539"/>
    <lineage>
        <taxon>Eukaryota</taxon>
        <taxon>Fungi</taxon>
        <taxon>Dikarya</taxon>
        <taxon>Ascomycota</taxon>
        <taxon>Pezizomycotina</taxon>
        <taxon>Eurotiomycetes</taxon>
        <taxon>Eurotiomycetidae</taxon>
        <taxon>Eurotiales</taxon>
        <taxon>Aspergillaceae</taxon>
        <taxon>Aspergillus</taxon>
        <taxon>Aspergillus subgen. Circumdati</taxon>
    </lineage>
</organism>